<reference evidence="2 3" key="1">
    <citation type="journal article" date="2022" name="Nat. Genet.">
        <title>Improved pea reference genome and pan-genome highlight genomic features and evolutionary characteristics.</title>
        <authorList>
            <person name="Yang T."/>
            <person name="Liu R."/>
            <person name="Luo Y."/>
            <person name="Hu S."/>
            <person name="Wang D."/>
            <person name="Wang C."/>
            <person name="Pandey M.K."/>
            <person name="Ge S."/>
            <person name="Xu Q."/>
            <person name="Li N."/>
            <person name="Li G."/>
            <person name="Huang Y."/>
            <person name="Saxena R.K."/>
            <person name="Ji Y."/>
            <person name="Li M."/>
            <person name="Yan X."/>
            <person name="He Y."/>
            <person name="Liu Y."/>
            <person name="Wang X."/>
            <person name="Xiang C."/>
            <person name="Varshney R.K."/>
            <person name="Ding H."/>
            <person name="Gao S."/>
            <person name="Zong X."/>
        </authorList>
    </citation>
    <scope>NUCLEOTIDE SEQUENCE [LARGE SCALE GENOMIC DNA]</scope>
    <source>
        <strain evidence="2 3">cv. Zhongwan 6</strain>
    </source>
</reference>
<comment type="caution">
    <text evidence="2">The sequence shown here is derived from an EMBL/GenBank/DDBJ whole genome shotgun (WGS) entry which is preliminary data.</text>
</comment>
<protein>
    <submittedName>
        <fullName evidence="2">Uncharacterized protein</fullName>
    </submittedName>
</protein>
<dbReference type="PANTHER" id="PTHR31286:SF99">
    <property type="entry name" value="DUF4283 DOMAIN-CONTAINING PROTEIN"/>
    <property type="match status" value="1"/>
</dbReference>
<name>A0A9D4VUG1_PEA</name>
<evidence type="ECO:0000256" key="1">
    <source>
        <dbReference type="SAM" id="MobiDB-lite"/>
    </source>
</evidence>
<feature type="region of interest" description="Disordered" evidence="1">
    <location>
        <begin position="213"/>
        <end position="271"/>
    </location>
</feature>
<dbReference type="AlphaFoldDB" id="A0A9D4VUG1"/>
<evidence type="ECO:0000313" key="2">
    <source>
        <dbReference type="EMBL" id="KAI5389658.1"/>
    </source>
</evidence>
<dbReference type="Gramene" id="Psat07G0508700-T1">
    <property type="protein sequence ID" value="KAI5389658.1"/>
    <property type="gene ID" value="KIW84_075087"/>
</dbReference>
<organism evidence="2 3">
    <name type="scientific">Pisum sativum</name>
    <name type="common">Garden pea</name>
    <name type="synonym">Lathyrus oleraceus</name>
    <dbReference type="NCBI Taxonomy" id="3888"/>
    <lineage>
        <taxon>Eukaryota</taxon>
        <taxon>Viridiplantae</taxon>
        <taxon>Streptophyta</taxon>
        <taxon>Embryophyta</taxon>
        <taxon>Tracheophyta</taxon>
        <taxon>Spermatophyta</taxon>
        <taxon>Magnoliopsida</taxon>
        <taxon>eudicotyledons</taxon>
        <taxon>Gunneridae</taxon>
        <taxon>Pentapetalae</taxon>
        <taxon>rosids</taxon>
        <taxon>fabids</taxon>
        <taxon>Fabales</taxon>
        <taxon>Fabaceae</taxon>
        <taxon>Papilionoideae</taxon>
        <taxon>50 kb inversion clade</taxon>
        <taxon>NPAAA clade</taxon>
        <taxon>Hologalegina</taxon>
        <taxon>IRL clade</taxon>
        <taxon>Fabeae</taxon>
        <taxon>Lathyrus</taxon>
    </lineage>
</organism>
<proteinExistence type="predicted"/>
<gene>
    <name evidence="2" type="ORF">KIW84_075087</name>
</gene>
<dbReference type="EMBL" id="JAMSHJ010000007">
    <property type="protein sequence ID" value="KAI5389658.1"/>
    <property type="molecule type" value="Genomic_DNA"/>
</dbReference>
<dbReference type="PANTHER" id="PTHR31286">
    <property type="entry name" value="GLYCINE-RICH CELL WALL STRUCTURAL PROTEIN 1.8-LIKE"/>
    <property type="match status" value="1"/>
</dbReference>
<sequence length="271" mass="31448">MHIGEAEERRELVSYKTIVMGNAMNIDGEQGTIVSSGNIGIEGDLRVEERKYREYECPEFILSKKEEMRIVVRKTVKVDRNTKSKEMGKYGRLYVQVNLTKSLIDMFSIKERHYKVEYEGLHILRMHCGRFGHHKERGEIKKIWSQLQATVMKEKKEKLERLTAKWKMVNGRDPHGKKQTTLEHILEAWSLNEAITGLNITEESYAKLILEKPGKNYDDPQRNNLDQLDPRLLRAHGSKNTKEDTTYDLASIQNTNSSSSSKDQDDMGEFL</sequence>
<accession>A0A9D4VUG1</accession>
<dbReference type="InterPro" id="IPR040256">
    <property type="entry name" value="At4g02000-like"/>
</dbReference>
<keyword evidence="3" id="KW-1185">Reference proteome</keyword>
<evidence type="ECO:0000313" key="3">
    <source>
        <dbReference type="Proteomes" id="UP001058974"/>
    </source>
</evidence>
<dbReference type="Proteomes" id="UP001058974">
    <property type="component" value="Chromosome 7"/>
</dbReference>